<feature type="coiled-coil region" evidence="1">
    <location>
        <begin position="6"/>
        <end position="33"/>
    </location>
</feature>
<name>A0A0B7MF40_9FIRM</name>
<evidence type="ECO:0000256" key="1">
    <source>
        <dbReference type="SAM" id="Coils"/>
    </source>
</evidence>
<dbReference type="InterPro" id="IPR054347">
    <property type="entry name" value="TOTE_primase"/>
</dbReference>
<evidence type="ECO:0000259" key="2">
    <source>
        <dbReference type="Pfam" id="PF22548"/>
    </source>
</evidence>
<keyword evidence="4" id="KW-1185">Reference proteome</keyword>
<organism evidence="3 4">
    <name type="scientific">Syntrophaceticus schinkii</name>
    <dbReference type="NCBI Taxonomy" id="499207"/>
    <lineage>
        <taxon>Bacteria</taxon>
        <taxon>Bacillati</taxon>
        <taxon>Bacillota</taxon>
        <taxon>Clostridia</taxon>
        <taxon>Thermoanaerobacterales</taxon>
        <taxon>Thermoanaerobacterales Family III. Incertae Sedis</taxon>
        <taxon>Syntrophaceticus</taxon>
    </lineage>
</organism>
<keyword evidence="1" id="KW-0175">Coiled coil</keyword>
<dbReference type="RefSeq" id="WP_052835514.1">
    <property type="nucleotide sequence ID" value="NZ_CDRZ01000239.1"/>
</dbReference>
<sequence>MSDEGYKRLKKQLEKALAECASLRKENASLRALLCESSREDHLEKDNIMFVEHTNVAGMSNVVTNGSTPSEKVALFRSLFRGREDVYAVRWEGRGGRSGYAPACRNEWTKPVCRKPEIKCNACEYRELLSVTDQVIFDHLAGRHTAGIYPLLQDETCWFLALDFDKKSWQDDAAAFLETCGEMQIPAALERSRSGNGAHVWVFFEKPIPASLVRNLGTYILTRTMEHRHQIGLDSYDRIFPNQNTLPKGGFGNLIALPLQRVPRNKNNSVFLNEEFELYPDQWFFLSTLRKMQFSEVEAIVRDASHNGGVLCVRNSTEDEVNNSAPWELPPSKRIPEKNIQCPLPFVVRVVQSNLIYIEKDSLPSAFLNRLMRLAAFQNPEF</sequence>
<proteinExistence type="predicted"/>
<dbReference type="AlphaFoldDB" id="A0A0B7MF40"/>
<dbReference type="Proteomes" id="UP000046155">
    <property type="component" value="Unassembled WGS sequence"/>
</dbReference>
<gene>
    <name evidence="3" type="ORF">SSCH_420006</name>
</gene>
<evidence type="ECO:0000313" key="3">
    <source>
        <dbReference type="EMBL" id="CEO89214.1"/>
    </source>
</evidence>
<dbReference type="Pfam" id="PF22548">
    <property type="entry name" value="AEP-TOTE"/>
    <property type="match status" value="1"/>
</dbReference>
<reference evidence="4" key="1">
    <citation type="submission" date="2015-01" db="EMBL/GenBank/DDBJ databases">
        <authorList>
            <person name="Manzoor Shahid"/>
            <person name="Zubair Saima"/>
        </authorList>
    </citation>
    <scope>NUCLEOTIDE SEQUENCE [LARGE SCALE GENOMIC DNA]</scope>
    <source>
        <strain evidence="4">Sp3</strain>
    </source>
</reference>
<protein>
    <submittedName>
        <fullName evidence="3">Type III restriction protein res subunit</fullName>
    </submittedName>
</protein>
<evidence type="ECO:0000313" key="4">
    <source>
        <dbReference type="Proteomes" id="UP000046155"/>
    </source>
</evidence>
<accession>A0A0B7MF40</accession>
<dbReference type="EMBL" id="CDRZ01000239">
    <property type="protein sequence ID" value="CEO89214.1"/>
    <property type="molecule type" value="Genomic_DNA"/>
</dbReference>
<feature type="domain" description="TOTE conflict system primase" evidence="2">
    <location>
        <begin position="71"/>
        <end position="299"/>
    </location>
</feature>